<organism evidence="2 3">
    <name type="scientific">Sutcliffiella rhizosphaerae</name>
    <dbReference type="NCBI Taxonomy" id="2880967"/>
    <lineage>
        <taxon>Bacteria</taxon>
        <taxon>Bacillati</taxon>
        <taxon>Bacillota</taxon>
        <taxon>Bacilli</taxon>
        <taxon>Bacillales</taxon>
        <taxon>Bacillaceae</taxon>
        <taxon>Sutcliffiella</taxon>
    </lineage>
</organism>
<name>A0ABN8A2C3_9BACI</name>
<protein>
    <recommendedName>
        <fullName evidence="1">YqgU-like 6-bladed beta-propeller domain-containing protein</fullName>
    </recommendedName>
</protein>
<keyword evidence="3" id="KW-1185">Reference proteome</keyword>
<evidence type="ECO:0000259" key="1">
    <source>
        <dbReference type="Pfam" id="PF21101"/>
    </source>
</evidence>
<evidence type="ECO:0000313" key="3">
    <source>
        <dbReference type="Proteomes" id="UP000789833"/>
    </source>
</evidence>
<dbReference type="EMBL" id="CAKJTJ010000001">
    <property type="protein sequence ID" value="CAG9619295.1"/>
    <property type="molecule type" value="Genomic_DNA"/>
</dbReference>
<dbReference type="PROSITE" id="PS51257">
    <property type="entry name" value="PROKAR_LIPOPROTEIN"/>
    <property type="match status" value="1"/>
</dbReference>
<sequence length="375" mass="43529">MKKILISCFIFSIIIMSGCQSSPHPKIVNNAPFLSNHIKEKSFNPFFFHHVQLEKLTINTDSFSSVAEWLNDETVLYITSNESGSKIETFHFLTGESNLFYESDEQVMSVTANYNNSLFLVRTSSDYSKGRLTVLNREAQVQGSWEFDESYDLVFSWNPFTGSEIIVTSFKEDWTYTSFMLDVNSGNMVKKDLEDPFPQWLSQDKLVYLDWNDETPNLTAPLYSLDRIEYKQTKLLDDVVMFRSSPDFLVTLGDIDEQHKGMYTFYRLPHMERLHFQPVPVLTLYSNYFIPYNDVVNPFFYTFLPHNGGSIEGYTENFQLVAIDMEEGEKKVLKENLENKPIRISPNGLYCLYGYQLEQLIILPTSETVDLVEFS</sequence>
<dbReference type="Pfam" id="PF21101">
    <property type="entry name" value="YqgU"/>
    <property type="match status" value="1"/>
</dbReference>
<gene>
    <name evidence="2" type="ORF">BACCIP111883_00062</name>
</gene>
<proteinExistence type="predicted"/>
<feature type="domain" description="YqgU-like 6-bladed beta-propeller" evidence="1">
    <location>
        <begin position="92"/>
        <end position="354"/>
    </location>
</feature>
<reference evidence="2 3" key="1">
    <citation type="submission" date="2021-10" db="EMBL/GenBank/DDBJ databases">
        <authorList>
            <person name="Criscuolo A."/>
        </authorList>
    </citation>
    <scope>NUCLEOTIDE SEQUENCE [LARGE SCALE GENOMIC DNA]</scope>
    <source>
        <strain evidence="3">CIP 111883</strain>
    </source>
</reference>
<comment type="caution">
    <text evidence="2">The sequence shown here is derived from an EMBL/GenBank/DDBJ whole genome shotgun (WGS) entry which is preliminary data.</text>
</comment>
<dbReference type="RefSeq" id="WP_230499243.1">
    <property type="nucleotide sequence ID" value="NZ_CAKJTJ010000001.1"/>
</dbReference>
<dbReference type="InterPro" id="IPR048421">
    <property type="entry name" value="YqgU_beta-prop"/>
</dbReference>
<dbReference type="SUPFAM" id="SSF82171">
    <property type="entry name" value="DPP6 N-terminal domain-like"/>
    <property type="match status" value="1"/>
</dbReference>
<evidence type="ECO:0000313" key="2">
    <source>
        <dbReference type="EMBL" id="CAG9619295.1"/>
    </source>
</evidence>
<dbReference type="Proteomes" id="UP000789833">
    <property type="component" value="Unassembled WGS sequence"/>
</dbReference>
<accession>A0ABN8A2C3</accession>